<keyword evidence="3" id="KW-1185">Reference proteome</keyword>
<proteinExistence type="predicted"/>
<dbReference type="KEGG" id="mag:amb3217"/>
<name>Q2W2A4_PARM1</name>
<dbReference type="Proteomes" id="UP000007058">
    <property type="component" value="Chromosome"/>
</dbReference>
<evidence type="ECO:0000313" key="2">
    <source>
        <dbReference type="EMBL" id="BAE52021.1"/>
    </source>
</evidence>
<dbReference type="AlphaFoldDB" id="Q2W2A4"/>
<feature type="region of interest" description="Disordered" evidence="1">
    <location>
        <begin position="1"/>
        <end position="24"/>
    </location>
</feature>
<gene>
    <name evidence="2" type="ordered locus">amb3217</name>
</gene>
<dbReference type="STRING" id="342108.amb3217"/>
<organism evidence="2 3">
    <name type="scientific">Paramagnetospirillum magneticum (strain ATCC 700264 / AMB-1)</name>
    <name type="common">Magnetospirillum magneticum</name>
    <dbReference type="NCBI Taxonomy" id="342108"/>
    <lineage>
        <taxon>Bacteria</taxon>
        <taxon>Pseudomonadati</taxon>
        <taxon>Pseudomonadota</taxon>
        <taxon>Alphaproteobacteria</taxon>
        <taxon>Rhodospirillales</taxon>
        <taxon>Magnetospirillaceae</taxon>
        <taxon>Paramagnetospirillum</taxon>
    </lineage>
</organism>
<evidence type="ECO:0000313" key="3">
    <source>
        <dbReference type="Proteomes" id="UP000007058"/>
    </source>
</evidence>
<protein>
    <submittedName>
        <fullName evidence="2">Uncharacterized protein</fullName>
    </submittedName>
</protein>
<accession>Q2W2A4</accession>
<evidence type="ECO:0000256" key="1">
    <source>
        <dbReference type="SAM" id="MobiDB-lite"/>
    </source>
</evidence>
<reference evidence="2 3" key="1">
    <citation type="journal article" date="2005" name="DNA Res.">
        <title>Complete genome sequence of the facultative anaerobic magnetotactic bacterium Magnetospirillum sp. strain AMB-1.</title>
        <authorList>
            <person name="Matsunaga T."/>
            <person name="Okamura Y."/>
            <person name="Fukuda Y."/>
            <person name="Wahyudi A.T."/>
            <person name="Murase Y."/>
            <person name="Takeyama H."/>
        </authorList>
    </citation>
    <scope>NUCLEOTIDE SEQUENCE [LARGE SCALE GENOMIC DNA]</scope>
    <source>
        <strain evidence="3">ATCC 700264 / AMB-1</strain>
    </source>
</reference>
<dbReference type="EMBL" id="AP007255">
    <property type="protein sequence ID" value="BAE52021.1"/>
    <property type="molecule type" value="Genomic_DNA"/>
</dbReference>
<sequence length="95" mass="9960">MRRQASAILGASAPVPDREAMPPRPTLGLKVKGVWGIAPCGPGRQPESVGSAFPAIEGHVTDERREELRPRAGAAYAAKAKRAAGERPAIEGHVT</sequence>
<dbReference type="HOGENOM" id="CLU_2369492_0_0_5"/>